<feature type="transmembrane region" description="Helical" evidence="3">
    <location>
        <begin position="37"/>
        <end position="56"/>
    </location>
</feature>
<evidence type="ECO:0000259" key="4">
    <source>
        <dbReference type="Pfam" id="PF03109"/>
    </source>
</evidence>
<comment type="similarity">
    <text evidence="1">Belongs to the protein kinase superfamily. ADCK protein kinase family.</text>
</comment>
<feature type="transmembrane region" description="Helical" evidence="3">
    <location>
        <begin position="76"/>
        <end position="97"/>
    </location>
</feature>
<dbReference type="InterPro" id="IPR011009">
    <property type="entry name" value="Kinase-like_dom_sf"/>
</dbReference>
<dbReference type="PANTHER" id="PTHR10566">
    <property type="entry name" value="CHAPERONE-ACTIVITY OF BC1 COMPLEX CABC1 -RELATED"/>
    <property type="match status" value="1"/>
</dbReference>
<keyword evidence="5" id="KW-0830">Ubiquinone</keyword>
<evidence type="ECO:0000256" key="2">
    <source>
        <dbReference type="SAM" id="MobiDB-lite"/>
    </source>
</evidence>
<evidence type="ECO:0000313" key="5">
    <source>
        <dbReference type="EMBL" id="MCP2352774.1"/>
    </source>
</evidence>
<feature type="transmembrane region" description="Helical" evidence="3">
    <location>
        <begin position="665"/>
        <end position="684"/>
    </location>
</feature>
<feature type="domain" description="ABC1 atypical kinase-like" evidence="4">
    <location>
        <begin position="198"/>
        <end position="317"/>
    </location>
</feature>
<keyword evidence="6" id="KW-1185">Reference proteome</keyword>
<dbReference type="CDD" id="cd05121">
    <property type="entry name" value="ABC1_ADCK3-like"/>
    <property type="match status" value="1"/>
</dbReference>
<dbReference type="RefSeq" id="WP_253780547.1">
    <property type="nucleotide sequence ID" value="NZ_BAAAVE010000014.1"/>
</dbReference>
<feature type="domain" description="ABC1 atypical kinase-like" evidence="4">
    <location>
        <begin position="402"/>
        <end position="505"/>
    </location>
</feature>
<evidence type="ECO:0000256" key="3">
    <source>
        <dbReference type="SAM" id="Phobius"/>
    </source>
</evidence>
<sequence length="728" mass="77327">MDFPVTLVVSVAALVMILLLAGAARRLLGVRFGAIRTFLAGLLAFTLSAPLLSPILNSFPRPTTGGRPVDPGIGALWVLLLVGMCVVLIPMVLLVLAEALVPPGSIPGPLELARSMRGRVSRARRYSQITRIAIRHGLGPYLRGRGARVEDRPGRRRLAASLRQALDDGGVTFVKLGQVLSTRRDLLPAEFVEELGLLQDRVAHAPWEQIEPVLTAELGGPPESVFAEFDRTPLAAASIAQVHAARLRTGESVVVKVRRPGIDRVVARDLDIVRRLAATLETRTRWGRSLGVRELAEGFAVALREELDFRVEAANMAAVIGYRSSGGSSGPVNPFSASRDSGASGTPGTPGTPGTSDVPDGGSWGPDASAASGALPLIDAFPAPGSAPGAPGEAGGVTVTYPAPVPSLCGERVLVMERLTGRPLAAADDGARGLERARALLDCLLRQVLVEGVFHADPHPGNLMLLDDGTLALLDFGSVGRLDAAVRSALQRFLLAMNRQDPVAVTDALLEVMPRPEDVDEPALERALGQFMARHLVPGSASVQMFTDLFRIVSGHGLSVPPEVAAVFRALATLEGTLQRLAPGFDLVAEARAFAGRHLSERLDAGTVKETVVQEVATLLPMLRRLPRRIERIASAAEHGRLGVNVRLLADDRDRRFLTGLLHQVLLTVLGATAGLMAAILLGLDGGPQVTPAISLFQLIGYNLLVISAILVLRVLIVVFRRPRDARP</sequence>
<proteinExistence type="inferred from homology"/>
<dbReference type="Proteomes" id="UP001320766">
    <property type="component" value="Unassembled WGS sequence"/>
</dbReference>
<keyword evidence="3" id="KW-0472">Membrane</keyword>
<organism evidence="5 6">
    <name type="scientific">Nonomuraea roseoviolacea subsp. carminata</name>
    <dbReference type="NCBI Taxonomy" id="160689"/>
    <lineage>
        <taxon>Bacteria</taxon>
        <taxon>Bacillati</taxon>
        <taxon>Actinomycetota</taxon>
        <taxon>Actinomycetes</taxon>
        <taxon>Streptosporangiales</taxon>
        <taxon>Streptosporangiaceae</taxon>
        <taxon>Nonomuraea</taxon>
    </lineage>
</organism>
<keyword evidence="3" id="KW-0812">Transmembrane</keyword>
<dbReference type="Pfam" id="PF03109">
    <property type="entry name" value="ABC1"/>
    <property type="match status" value="2"/>
</dbReference>
<dbReference type="SUPFAM" id="SSF56112">
    <property type="entry name" value="Protein kinase-like (PK-like)"/>
    <property type="match status" value="1"/>
</dbReference>
<name>A0ABT1KII8_9ACTN</name>
<comment type="caution">
    <text evidence="5">The sequence shown here is derived from an EMBL/GenBank/DDBJ whole genome shotgun (WGS) entry which is preliminary data.</text>
</comment>
<keyword evidence="3" id="KW-1133">Transmembrane helix</keyword>
<protein>
    <submittedName>
        <fullName evidence="5">Ubiquinone biosynthesis protein</fullName>
    </submittedName>
</protein>
<gene>
    <name evidence="5" type="ORF">HD595_008896</name>
</gene>
<dbReference type="EMBL" id="JAMZEC010000001">
    <property type="protein sequence ID" value="MCP2352774.1"/>
    <property type="molecule type" value="Genomic_DNA"/>
</dbReference>
<dbReference type="InterPro" id="IPR004147">
    <property type="entry name" value="ABC1_dom"/>
</dbReference>
<feature type="region of interest" description="Disordered" evidence="2">
    <location>
        <begin position="325"/>
        <end position="366"/>
    </location>
</feature>
<reference evidence="5 6" key="1">
    <citation type="submission" date="2022-06" db="EMBL/GenBank/DDBJ databases">
        <title>Sequencing the genomes of 1000 actinobacteria strains.</title>
        <authorList>
            <person name="Klenk H.-P."/>
        </authorList>
    </citation>
    <scope>NUCLEOTIDE SEQUENCE [LARGE SCALE GENOMIC DNA]</scope>
    <source>
        <strain evidence="5 6">DSM 44170</strain>
    </source>
</reference>
<feature type="transmembrane region" description="Helical" evidence="3">
    <location>
        <begin position="696"/>
        <end position="720"/>
    </location>
</feature>
<evidence type="ECO:0000313" key="6">
    <source>
        <dbReference type="Proteomes" id="UP001320766"/>
    </source>
</evidence>
<feature type="compositionally biased region" description="Low complexity" evidence="2">
    <location>
        <begin position="340"/>
        <end position="361"/>
    </location>
</feature>
<feature type="transmembrane region" description="Helical" evidence="3">
    <location>
        <begin position="6"/>
        <end position="25"/>
    </location>
</feature>
<evidence type="ECO:0000256" key="1">
    <source>
        <dbReference type="ARBA" id="ARBA00009670"/>
    </source>
</evidence>
<dbReference type="PANTHER" id="PTHR10566:SF113">
    <property type="entry name" value="PROTEIN ACTIVITY OF BC1 COMPLEX KINASE 7, CHLOROPLASTIC"/>
    <property type="match status" value="1"/>
</dbReference>
<accession>A0ABT1KII8</accession>
<dbReference type="InterPro" id="IPR050154">
    <property type="entry name" value="UbiB_kinase"/>
</dbReference>